<dbReference type="PANTHER" id="PTHR14614">
    <property type="entry name" value="HEPATOCELLULAR CARCINOMA-ASSOCIATED ANTIGEN"/>
    <property type="match status" value="1"/>
</dbReference>
<dbReference type="PANTHER" id="PTHR14614:SF156">
    <property type="entry name" value="PROTEIN-LYSINE N-METHYLTRANSFERASE EFM2"/>
    <property type="match status" value="1"/>
</dbReference>
<organism evidence="1 2">
    <name type="scientific">Hanseniaspora guilliermondii</name>
    <dbReference type="NCBI Taxonomy" id="56406"/>
    <lineage>
        <taxon>Eukaryota</taxon>
        <taxon>Fungi</taxon>
        <taxon>Dikarya</taxon>
        <taxon>Ascomycota</taxon>
        <taxon>Saccharomycotina</taxon>
        <taxon>Saccharomycetes</taxon>
        <taxon>Saccharomycodales</taxon>
        <taxon>Saccharomycodaceae</taxon>
        <taxon>Hanseniaspora</taxon>
    </lineage>
</organism>
<accession>A0A1L0CSP5</accession>
<keyword evidence="2" id="KW-1185">Reference proteome</keyword>
<dbReference type="SUPFAM" id="SSF53335">
    <property type="entry name" value="S-adenosyl-L-methionine-dependent methyltransferases"/>
    <property type="match status" value="1"/>
</dbReference>
<dbReference type="GO" id="GO:0016279">
    <property type="term" value="F:protein-lysine N-methyltransferase activity"/>
    <property type="evidence" value="ECO:0007669"/>
    <property type="project" value="EnsemblFungi"/>
</dbReference>
<evidence type="ECO:0000313" key="1">
    <source>
        <dbReference type="EMBL" id="SGZ41625.1"/>
    </source>
</evidence>
<dbReference type="Proteomes" id="UP000183365">
    <property type="component" value="Unassembled WGS sequence"/>
</dbReference>
<dbReference type="EMBL" id="FQNF01000123">
    <property type="protein sequence ID" value="SGZ41625.1"/>
    <property type="molecule type" value="Genomic_DNA"/>
</dbReference>
<reference evidence="2" key="1">
    <citation type="submission" date="2016-11" db="EMBL/GenBank/DDBJ databases">
        <authorList>
            <person name="Guldener U."/>
        </authorList>
    </citation>
    <scope>NUCLEOTIDE SEQUENCE [LARGE SCALE GENOMIC DNA]</scope>
</reference>
<dbReference type="InterPro" id="IPR029063">
    <property type="entry name" value="SAM-dependent_MTases_sf"/>
</dbReference>
<proteinExistence type="predicted"/>
<dbReference type="Pfam" id="PF10294">
    <property type="entry name" value="Methyltransf_16"/>
    <property type="match status" value="1"/>
</dbReference>
<evidence type="ECO:0000313" key="2">
    <source>
        <dbReference type="Proteomes" id="UP000183365"/>
    </source>
</evidence>
<gene>
    <name evidence="1" type="ORF">HGUI_03826</name>
</gene>
<name>A0A1L0CSP5_9ASCO</name>
<sequence>MVDHIFFSVGHLPPIHIIPEYLLLDILAYLEPAPTVNFQEVEREFHLISAESFEWLSNSWYGHPFNETKQREYYSKVLFSLVPSSSKSEIIEYLTRLLSHPRVHTFEQGEEIMDMISCLIAKYCGSAVSGGIMRNFLLSTKNKSVQVPIKIKELGIANDNIGWKTWGASYPFAQRVIEDDTLFNLIPTKLDETIKILELGSGTGLVGVSIVKKLQMKQLSNWRLYLTDLPEIVGNLRENIILNNVNINDNVLCEALDWQIPSEFKSKTNINKFDYVVVCDCLYSPEHPNLVANAIDEFLSEHGLLYIELPLREKYEDERNNLWDLLKKKGLKKIIEKEDQGFDDYGETKYVFQCYERTTLT</sequence>
<evidence type="ECO:0008006" key="3">
    <source>
        <dbReference type="Google" id="ProtNLM"/>
    </source>
</evidence>
<dbReference type="Gene3D" id="3.40.50.150">
    <property type="entry name" value="Vaccinia Virus protein VP39"/>
    <property type="match status" value="1"/>
</dbReference>
<protein>
    <recommendedName>
        <fullName evidence="3">Protein-lysine N-methyltransferase EFM2</fullName>
    </recommendedName>
</protein>
<dbReference type="GO" id="GO:0005829">
    <property type="term" value="C:cytosol"/>
    <property type="evidence" value="ECO:0007669"/>
    <property type="project" value="TreeGrafter"/>
</dbReference>
<dbReference type="VEuPathDB" id="FungiDB:HGUI_03826"/>
<dbReference type="GO" id="GO:0045905">
    <property type="term" value="P:positive regulation of translational termination"/>
    <property type="evidence" value="ECO:0007669"/>
    <property type="project" value="EnsemblFungi"/>
</dbReference>
<dbReference type="AlphaFoldDB" id="A0A1L0CSP5"/>
<dbReference type="OrthoDB" id="433955at2759"/>
<dbReference type="InterPro" id="IPR019410">
    <property type="entry name" value="Methyltransf_16"/>
</dbReference>